<dbReference type="PANTHER" id="PTHR45528:SF1">
    <property type="entry name" value="SENSOR HISTIDINE KINASE CPXA"/>
    <property type="match status" value="1"/>
</dbReference>
<evidence type="ECO:0000256" key="5">
    <source>
        <dbReference type="ARBA" id="ARBA00022553"/>
    </source>
</evidence>
<feature type="domain" description="HAMP" evidence="16">
    <location>
        <begin position="188"/>
        <end position="240"/>
    </location>
</feature>
<evidence type="ECO:0000259" key="15">
    <source>
        <dbReference type="PROSITE" id="PS50109"/>
    </source>
</evidence>
<proteinExistence type="predicted"/>
<evidence type="ECO:0000256" key="1">
    <source>
        <dbReference type="ARBA" id="ARBA00000085"/>
    </source>
</evidence>
<evidence type="ECO:0000256" key="4">
    <source>
        <dbReference type="ARBA" id="ARBA00022475"/>
    </source>
</evidence>
<evidence type="ECO:0000256" key="6">
    <source>
        <dbReference type="ARBA" id="ARBA00022679"/>
    </source>
</evidence>
<dbReference type="InterPro" id="IPR036890">
    <property type="entry name" value="HATPase_C_sf"/>
</dbReference>
<dbReference type="STRING" id="1089553.Tph_c23640"/>
<dbReference type="PANTHER" id="PTHR45528">
    <property type="entry name" value="SENSOR HISTIDINE KINASE CPXA"/>
    <property type="match status" value="1"/>
</dbReference>
<feature type="transmembrane region" description="Helical" evidence="14">
    <location>
        <begin position="6"/>
        <end position="33"/>
    </location>
</feature>
<dbReference type="SMART" id="SM00304">
    <property type="entry name" value="HAMP"/>
    <property type="match status" value="1"/>
</dbReference>
<dbReference type="CDD" id="cd06225">
    <property type="entry name" value="HAMP"/>
    <property type="match status" value="1"/>
</dbReference>
<dbReference type="Gene3D" id="6.10.340.10">
    <property type="match status" value="1"/>
</dbReference>
<keyword evidence="10" id="KW-0067">ATP-binding</keyword>
<dbReference type="RefSeq" id="WP_015051419.1">
    <property type="nucleotide sequence ID" value="NC_018870.1"/>
</dbReference>
<reference evidence="17 18" key="1">
    <citation type="journal article" date="2012" name="BMC Genomics">
        <title>Genome-guided analysis of physiological and morphological traits of the fermentative acetate oxidizer Thermacetogenium phaeum.</title>
        <authorList>
            <person name="Oehler D."/>
            <person name="Poehlein A."/>
            <person name="Leimbach A."/>
            <person name="Muller N."/>
            <person name="Daniel R."/>
            <person name="Gottschalk G."/>
            <person name="Schink B."/>
        </authorList>
    </citation>
    <scope>NUCLEOTIDE SEQUENCE [LARGE SCALE GENOMIC DNA]</scope>
    <source>
        <strain evidence="18">ATCC BAA-254 / DSM 26808 / PB</strain>
    </source>
</reference>
<sequence>MKNLPLSLQIWLVFAAITLSISVLLSVLFPWILRDFFTKEIYATIESAQRFLFTRTELNREIWEASLFANQGQPLDDIRAVNHLIFVPERESFIFFRGPQLPQEFLNELRDQIREQTKDSQRDSGQVAGRKLFYVVTRSQIWGEEIFLVSYMWDSYRQDLVQTLFRKLLLIMSLVFMLSWFPALGLARYLSNPLVALEKRVKKLANREWQEPILLQRKDEIGRLGESIEQLRKQLIQQDELQQSFLQHVSHELKTPVMVIRSYVQSILDGIYPKGDLTSTVQVIEEEAKRLETLIRNLLYLTKLDYLATHRTEGEVFELSELIKEVVEKMRWLRSEVNWSLKLSPTKIKGDPQQWQVALENLFDNQIRYAKEQITVSLSCPTNGNKNALLRIWNDGPHIDKKVIETLFQKFKKGPNGEFGLGLAVVQRVAALHNAKIWAVNEEKRGVSFYLEIPVAPNT</sequence>
<evidence type="ECO:0000256" key="7">
    <source>
        <dbReference type="ARBA" id="ARBA00022692"/>
    </source>
</evidence>
<evidence type="ECO:0000259" key="16">
    <source>
        <dbReference type="PROSITE" id="PS50885"/>
    </source>
</evidence>
<dbReference type="EC" id="2.7.13.3" evidence="3"/>
<dbReference type="InterPro" id="IPR036097">
    <property type="entry name" value="HisK_dim/P_sf"/>
</dbReference>
<evidence type="ECO:0000256" key="3">
    <source>
        <dbReference type="ARBA" id="ARBA00012438"/>
    </source>
</evidence>
<evidence type="ECO:0000256" key="10">
    <source>
        <dbReference type="ARBA" id="ARBA00022840"/>
    </source>
</evidence>
<evidence type="ECO:0000256" key="11">
    <source>
        <dbReference type="ARBA" id="ARBA00022989"/>
    </source>
</evidence>
<keyword evidence="6 17" id="KW-0808">Transferase</keyword>
<dbReference type="SMART" id="SM00388">
    <property type="entry name" value="HisKA"/>
    <property type="match status" value="1"/>
</dbReference>
<dbReference type="Gene3D" id="1.10.287.130">
    <property type="match status" value="1"/>
</dbReference>
<dbReference type="InterPro" id="IPR050398">
    <property type="entry name" value="HssS/ArlS-like"/>
</dbReference>
<dbReference type="InterPro" id="IPR003660">
    <property type="entry name" value="HAMP_dom"/>
</dbReference>
<dbReference type="KEGG" id="tpz:Tph_c23640"/>
<organism evidence="17 18">
    <name type="scientific">Thermacetogenium phaeum (strain ATCC BAA-254 / DSM 26808 / PB)</name>
    <dbReference type="NCBI Taxonomy" id="1089553"/>
    <lineage>
        <taxon>Bacteria</taxon>
        <taxon>Bacillati</taxon>
        <taxon>Bacillota</taxon>
        <taxon>Clostridia</taxon>
        <taxon>Thermoanaerobacterales</taxon>
        <taxon>Thermoanaerobacteraceae</taxon>
        <taxon>Thermacetogenium</taxon>
    </lineage>
</organism>
<dbReference type="Pfam" id="PF00672">
    <property type="entry name" value="HAMP"/>
    <property type="match status" value="1"/>
</dbReference>
<keyword evidence="7 14" id="KW-0812">Transmembrane</keyword>
<dbReference type="SMART" id="SM00387">
    <property type="entry name" value="HATPase_c"/>
    <property type="match status" value="1"/>
</dbReference>
<dbReference type="AlphaFoldDB" id="K4LX49"/>
<protein>
    <recommendedName>
        <fullName evidence="3">histidine kinase</fullName>
        <ecNumber evidence="3">2.7.13.3</ecNumber>
    </recommendedName>
</protein>
<keyword evidence="13 14" id="KW-0472">Membrane</keyword>
<keyword evidence="11 14" id="KW-1133">Transmembrane helix</keyword>
<keyword evidence="18" id="KW-1185">Reference proteome</keyword>
<evidence type="ECO:0000256" key="13">
    <source>
        <dbReference type="ARBA" id="ARBA00023136"/>
    </source>
</evidence>
<evidence type="ECO:0000256" key="2">
    <source>
        <dbReference type="ARBA" id="ARBA00004651"/>
    </source>
</evidence>
<evidence type="ECO:0000256" key="8">
    <source>
        <dbReference type="ARBA" id="ARBA00022741"/>
    </source>
</evidence>
<dbReference type="InterPro" id="IPR005467">
    <property type="entry name" value="His_kinase_dom"/>
</dbReference>
<dbReference type="Pfam" id="PF00512">
    <property type="entry name" value="HisKA"/>
    <property type="match status" value="1"/>
</dbReference>
<dbReference type="SUPFAM" id="SSF55874">
    <property type="entry name" value="ATPase domain of HSP90 chaperone/DNA topoisomerase II/histidine kinase"/>
    <property type="match status" value="1"/>
</dbReference>
<keyword evidence="9 17" id="KW-0418">Kinase</keyword>
<dbReference type="GO" id="GO:0005524">
    <property type="term" value="F:ATP binding"/>
    <property type="evidence" value="ECO:0007669"/>
    <property type="project" value="UniProtKB-KW"/>
</dbReference>
<dbReference type="CDD" id="cd00082">
    <property type="entry name" value="HisKA"/>
    <property type="match status" value="1"/>
</dbReference>
<evidence type="ECO:0000256" key="12">
    <source>
        <dbReference type="ARBA" id="ARBA00023012"/>
    </source>
</evidence>
<feature type="transmembrane region" description="Helical" evidence="14">
    <location>
        <begin position="168"/>
        <end position="190"/>
    </location>
</feature>
<comment type="catalytic activity">
    <reaction evidence="1">
        <text>ATP + protein L-histidine = ADP + protein N-phospho-L-histidine.</text>
        <dbReference type="EC" id="2.7.13.3"/>
    </reaction>
</comment>
<keyword evidence="4" id="KW-1003">Cell membrane</keyword>
<dbReference type="HOGENOM" id="CLU_000445_89_6_9"/>
<keyword evidence="8" id="KW-0547">Nucleotide-binding</keyword>
<dbReference type="EMBL" id="CP003732">
    <property type="protein sequence ID" value="AFV12554.1"/>
    <property type="molecule type" value="Genomic_DNA"/>
</dbReference>
<dbReference type="OrthoDB" id="9780718at2"/>
<evidence type="ECO:0000256" key="14">
    <source>
        <dbReference type="SAM" id="Phobius"/>
    </source>
</evidence>
<gene>
    <name evidence="17" type="primary">cssS</name>
    <name evidence="17" type="ordered locus">Tph_c23640</name>
</gene>
<keyword evidence="5" id="KW-0597">Phosphoprotein</keyword>
<feature type="domain" description="Histidine kinase" evidence="15">
    <location>
        <begin position="248"/>
        <end position="457"/>
    </location>
</feature>
<name>K4LX49_THEPS</name>
<dbReference type="GO" id="GO:0000155">
    <property type="term" value="F:phosphorelay sensor kinase activity"/>
    <property type="evidence" value="ECO:0007669"/>
    <property type="project" value="InterPro"/>
</dbReference>
<dbReference type="PROSITE" id="PS50109">
    <property type="entry name" value="HIS_KIN"/>
    <property type="match status" value="1"/>
</dbReference>
<keyword evidence="12" id="KW-0902">Two-component regulatory system</keyword>
<evidence type="ECO:0000256" key="9">
    <source>
        <dbReference type="ARBA" id="ARBA00022777"/>
    </source>
</evidence>
<dbReference type="PROSITE" id="PS50885">
    <property type="entry name" value="HAMP"/>
    <property type="match status" value="1"/>
</dbReference>
<evidence type="ECO:0000313" key="18">
    <source>
        <dbReference type="Proteomes" id="UP000000467"/>
    </source>
</evidence>
<dbReference type="InterPro" id="IPR003594">
    <property type="entry name" value="HATPase_dom"/>
</dbReference>
<accession>K4LX49</accession>
<dbReference type="Gene3D" id="3.30.565.10">
    <property type="entry name" value="Histidine kinase-like ATPase, C-terminal domain"/>
    <property type="match status" value="1"/>
</dbReference>
<dbReference type="GO" id="GO:0005886">
    <property type="term" value="C:plasma membrane"/>
    <property type="evidence" value="ECO:0007669"/>
    <property type="project" value="UniProtKB-SubCell"/>
</dbReference>
<dbReference type="SUPFAM" id="SSF47384">
    <property type="entry name" value="Homodimeric domain of signal transducing histidine kinase"/>
    <property type="match status" value="1"/>
</dbReference>
<dbReference type="Pfam" id="PF02518">
    <property type="entry name" value="HATPase_c"/>
    <property type="match status" value="1"/>
</dbReference>
<dbReference type="SUPFAM" id="SSF158472">
    <property type="entry name" value="HAMP domain-like"/>
    <property type="match status" value="1"/>
</dbReference>
<dbReference type="eggNOG" id="COG2205">
    <property type="taxonomic scope" value="Bacteria"/>
</dbReference>
<comment type="subcellular location">
    <subcellularLocation>
        <location evidence="2">Cell membrane</location>
        <topology evidence="2">Multi-pass membrane protein</topology>
    </subcellularLocation>
</comment>
<evidence type="ECO:0000313" key="17">
    <source>
        <dbReference type="EMBL" id="AFV12554.1"/>
    </source>
</evidence>
<dbReference type="Proteomes" id="UP000000467">
    <property type="component" value="Chromosome"/>
</dbReference>
<dbReference type="InterPro" id="IPR003661">
    <property type="entry name" value="HisK_dim/P_dom"/>
</dbReference>